<dbReference type="InterPro" id="IPR051685">
    <property type="entry name" value="Ycf3/AcsC/BcsC/TPR_MFPF"/>
</dbReference>
<name>A0A839AKA0_9HYPH</name>
<evidence type="ECO:0000256" key="3">
    <source>
        <dbReference type="PROSITE-ProRule" id="PRU00339"/>
    </source>
</evidence>
<sequence>MPATTPAQLARGVFLRFSGSPATEDCETSHLRPAPGSFDLFQGANAEYRESVIILGYGTTGPRDMLASSPATLNLLKKAVLLQKKGDVAAAIPIYRRILKRDKGNAEVHSLLGLCLAQRNSEEDARNHLQRAVELQPDGERHYRNLIEFLEKKDKPGEALAWTEKALEIKPDEPTLLLKRARQLKKLGQTVDALWAFETAVRADPENLDTLVELGQALMDAEKHDEAIAICDYVLAKEPSHREAIFLRLDIGFSQNGPSFLAEFLEGKISHFDLDTDLNFRIRLANAYWGVGRFTLALEHITFVTKHAPYAANARAIHGKTLYQMGRFGEAIPEFEAALKIDPELHEAALNLGFCYFCSGDLKGGFRLHDRRFLYKKSGVQIRQFSAPRWMGEDLRDKTLMIWNEQGVGDVLRYSSMFNELQKRCAKLIIETQIKTIPILQRNFPKALVRREKHFEKLAIFGENIDYDVHCPIGSLSEHLRPSLDSFPSRSSFLTGDSTLVESFGKRKEFTTDKFKVGLCWSGKITRGLRRLTHFKLEELMPILRVDGVQFFNIQYINSREEIAETTSKFGIFINEFGEIDQFNDLESVAAIICNLDLVIAISSSVAELASALGIPVWRIGSIAEPHLLGSKNKIPWLPSTKYFPFSLEHGATDTIALLAKNLQALVNSRAI</sequence>
<organism evidence="4 5">
    <name type="scientific">Stappia albiluteola</name>
    <dbReference type="NCBI Taxonomy" id="2758565"/>
    <lineage>
        <taxon>Bacteria</taxon>
        <taxon>Pseudomonadati</taxon>
        <taxon>Pseudomonadota</taxon>
        <taxon>Alphaproteobacteria</taxon>
        <taxon>Hyphomicrobiales</taxon>
        <taxon>Stappiaceae</taxon>
        <taxon>Stappia</taxon>
    </lineage>
</organism>
<evidence type="ECO:0000256" key="1">
    <source>
        <dbReference type="ARBA" id="ARBA00022737"/>
    </source>
</evidence>
<dbReference type="EMBL" id="JACFXV010000066">
    <property type="protein sequence ID" value="MBA5779312.1"/>
    <property type="molecule type" value="Genomic_DNA"/>
</dbReference>
<dbReference type="SUPFAM" id="SSF48452">
    <property type="entry name" value="TPR-like"/>
    <property type="match status" value="1"/>
</dbReference>
<dbReference type="PANTHER" id="PTHR44943:SF8">
    <property type="entry name" value="TPR REPEAT-CONTAINING PROTEIN MJ0263"/>
    <property type="match status" value="1"/>
</dbReference>
<feature type="repeat" description="TPR" evidence="3">
    <location>
        <begin position="312"/>
        <end position="345"/>
    </location>
</feature>
<feature type="repeat" description="TPR" evidence="3">
    <location>
        <begin position="106"/>
        <end position="139"/>
    </location>
</feature>
<evidence type="ECO:0000256" key="2">
    <source>
        <dbReference type="ARBA" id="ARBA00022803"/>
    </source>
</evidence>
<gene>
    <name evidence="4" type="ORF">H2509_19450</name>
</gene>
<dbReference type="Proteomes" id="UP000541109">
    <property type="component" value="Unassembled WGS sequence"/>
</dbReference>
<protein>
    <submittedName>
        <fullName evidence="4">Tetratricopeptide repeat protein</fullName>
    </submittedName>
</protein>
<keyword evidence="2 3" id="KW-0802">TPR repeat</keyword>
<reference evidence="4 5" key="1">
    <citation type="submission" date="2020-07" db="EMBL/GenBank/DDBJ databases">
        <title>Stappia sp., F7233, whole genome shotgun sequencing project.</title>
        <authorList>
            <person name="Jiang S."/>
            <person name="Liu Z.W."/>
            <person name="Du Z.J."/>
        </authorList>
    </citation>
    <scope>NUCLEOTIDE SEQUENCE [LARGE SCALE GENOMIC DNA]</scope>
    <source>
        <strain evidence="4 5">F7233</strain>
    </source>
</reference>
<dbReference type="Pfam" id="PF13432">
    <property type="entry name" value="TPR_16"/>
    <property type="match status" value="1"/>
</dbReference>
<comment type="caution">
    <text evidence="4">The sequence shown here is derived from an EMBL/GenBank/DDBJ whole genome shotgun (WGS) entry which is preliminary data.</text>
</comment>
<evidence type="ECO:0000313" key="5">
    <source>
        <dbReference type="Proteomes" id="UP000541109"/>
    </source>
</evidence>
<accession>A0A839AKA0</accession>
<dbReference type="AlphaFoldDB" id="A0A839AKA0"/>
<dbReference type="InterPro" id="IPR019734">
    <property type="entry name" value="TPR_rpt"/>
</dbReference>
<evidence type="ECO:0000313" key="4">
    <source>
        <dbReference type="EMBL" id="MBA5779312.1"/>
    </source>
</evidence>
<dbReference type="Gene3D" id="1.25.40.10">
    <property type="entry name" value="Tetratricopeptide repeat domain"/>
    <property type="match status" value="2"/>
</dbReference>
<dbReference type="PANTHER" id="PTHR44943">
    <property type="entry name" value="CELLULOSE SYNTHASE OPERON PROTEIN C"/>
    <property type="match status" value="1"/>
</dbReference>
<dbReference type="PROSITE" id="PS50005">
    <property type="entry name" value="TPR"/>
    <property type="match status" value="2"/>
</dbReference>
<dbReference type="Pfam" id="PF14559">
    <property type="entry name" value="TPR_19"/>
    <property type="match status" value="2"/>
</dbReference>
<keyword evidence="1" id="KW-0677">Repeat</keyword>
<dbReference type="RefSeq" id="WP_182168130.1">
    <property type="nucleotide sequence ID" value="NZ_JACFXV010000066.1"/>
</dbReference>
<keyword evidence="5" id="KW-1185">Reference proteome</keyword>
<dbReference type="SUPFAM" id="SSF53756">
    <property type="entry name" value="UDP-Glycosyltransferase/glycogen phosphorylase"/>
    <property type="match status" value="1"/>
</dbReference>
<dbReference type="SMART" id="SM00028">
    <property type="entry name" value="TPR"/>
    <property type="match status" value="7"/>
</dbReference>
<proteinExistence type="predicted"/>
<dbReference type="InterPro" id="IPR011990">
    <property type="entry name" value="TPR-like_helical_dom_sf"/>
</dbReference>